<sequence length="337" mass="36250">MRNSFNTASFSEVVHETRTDPAEAHYRYGAEAECSPTRGLTARVRPAILGTVKSARRFERPVAPPGVVVPTGEPTPMELALTGIGSCTLKTLIGGGSARGVEFETVRLGIEHGDGVGYALDIESDASPELVRELITQVETYSPNHRTVVEAIPVTVRFPRAALQFSAAEFSAEETAMRRLRWISGTQFVSEGARDSADVLRVDQPKQLAGVDWGPNPQEYLLMGMAADLANALADQAGVPPLTWRVRADARVDVRGLLQADPAAPIPLQDVRCTVSVLSAESEPAEAALRTIVQEAIRRCAVIRLFAQPHRIAVSQLRLSGLASEEDRSAGPVLARG</sequence>
<evidence type="ECO:0000313" key="1">
    <source>
        <dbReference type="EMBL" id="PFG49944.1"/>
    </source>
</evidence>
<dbReference type="EMBL" id="PDJK01000002">
    <property type="protein sequence ID" value="PFG49944.1"/>
    <property type="molecule type" value="Genomic_DNA"/>
</dbReference>
<evidence type="ECO:0000313" key="2">
    <source>
        <dbReference type="Proteomes" id="UP000243542"/>
    </source>
</evidence>
<reference evidence="1 2" key="1">
    <citation type="submission" date="2017-10" db="EMBL/GenBank/DDBJ databases">
        <title>Sequencing the genomes of 1000 actinobacteria strains.</title>
        <authorList>
            <person name="Klenk H.-P."/>
        </authorList>
    </citation>
    <scope>NUCLEOTIDE SEQUENCE [LARGE SCALE GENOMIC DNA]</scope>
    <source>
        <strain evidence="1 2">DSM 46092</strain>
    </source>
</reference>
<dbReference type="InterPro" id="IPR052924">
    <property type="entry name" value="OsmC/Ohr_hydroprdx_reductase"/>
</dbReference>
<gene>
    <name evidence="1" type="ORF">ATK36_5138</name>
</gene>
<protein>
    <submittedName>
        <fullName evidence="1">Putative OsmC-like protein</fullName>
    </submittedName>
</protein>
<dbReference type="SUPFAM" id="SSF82784">
    <property type="entry name" value="OsmC-like"/>
    <property type="match status" value="2"/>
</dbReference>
<keyword evidence="2" id="KW-1185">Reference proteome</keyword>
<dbReference type="InterPro" id="IPR015946">
    <property type="entry name" value="KH_dom-like_a/b"/>
</dbReference>
<dbReference type="InterPro" id="IPR036102">
    <property type="entry name" value="OsmC/Ohrsf"/>
</dbReference>
<comment type="caution">
    <text evidence="1">The sequence shown here is derived from an EMBL/GenBank/DDBJ whole genome shotgun (WGS) entry which is preliminary data.</text>
</comment>
<organism evidence="1 2">
    <name type="scientific">Amycolatopsis sulphurea</name>
    <dbReference type="NCBI Taxonomy" id="76022"/>
    <lineage>
        <taxon>Bacteria</taxon>
        <taxon>Bacillati</taxon>
        <taxon>Actinomycetota</taxon>
        <taxon>Actinomycetes</taxon>
        <taxon>Pseudonocardiales</taxon>
        <taxon>Pseudonocardiaceae</taxon>
        <taxon>Amycolatopsis</taxon>
    </lineage>
</organism>
<dbReference type="Proteomes" id="UP000243542">
    <property type="component" value="Unassembled WGS sequence"/>
</dbReference>
<dbReference type="AlphaFoldDB" id="A0A2A9FEZ2"/>
<proteinExistence type="predicted"/>
<dbReference type="Gene3D" id="3.30.300.20">
    <property type="match status" value="2"/>
</dbReference>
<dbReference type="RefSeq" id="WP_098513772.1">
    <property type="nucleotide sequence ID" value="NZ_JBIAKZ010000028.1"/>
</dbReference>
<accession>A0A2A9FEZ2</accession>
<dbReference type="PANTHER" id="PTHR35368">
    <property type="entry name" value="HYDROPEROXIDE REDUCTASE"/>
    <property type="match status" value="1"/>
</dbReference>
<dbReference type="PANTHER" id="PTHR35368:SF1">
    <property type="entry name" value="HYDROPEROXIDE REDUCTASE"/>
    <property type="match status" value="1"/>
</dbReference>
<name>A0A2A9FEZ2_9PSEU</name>